<keyword evidence="3 8" id="KW-1133">Transmembrane helix</keyword>
<feature type="transmembrane region" description="Helical" evidence="8">
    <location>
        <begin position="26"/>
        <end position="46"/>
    </location>
</feature>
<keyword evidence="2 8" id="KW-0812">Transmembrane</keyword>
<dbReference type="PROSITE" id="PS50262">
    <property type="entry name" value="G_PROTEIN_RECEP_F1_2"/>
    <property type="match status" value="1"/>
</dbReference>
<feature type="transmembrane region" description="Helical" evidence="8">
    <location>
        <begin position="204"/>
        <end position="227"/>
    </location>
</feature>
<dbReference type="PANTHER" id="PTHR48018">
    <property type="entry name" value="OLFACTORY RECEPTOR"/>
    <property type="match status" value="1"/>
</dbReference>
<evidence type="ECO:0000259" key="9">
    <source>
        <dbReference type="PROSITE" id="PS50262"/>
    </source>
</evidence>
<gene>
    <name evidence="10" type="ORF">SPARVUS_LOCUS8943677</name>
</gene>
<dbReference type="InterPro" id="IPR017452">
    <property type="entry name" value="GPCR_Rhodpsn_7TM"/>
</dbReference>
<dbReference type="Proteomes" id="UP001162483">
    <property type="component" value="Unassembled WGS sequence"/>
</dbReference>
<keyword evidence="7" id="KW-0807">Transducer</keyword>
<feature type="transmembrane region" description="Helical" evidence="8">
    <location>
        <begin position="97"/>
        <end position="119"/>
    </location>
</feature>
<dbReference type="Pfam" id="PF13853">
    <property type="entry name" value="7tm_4"/>
    <property type="match status" value="1"/>
</dbReference>
<evidence type="ECO:0000313" key="10">
    <source>
        <dbReference type="EMBL" id="CAI9578545.1"/>
    </source>
</evidence>
<dbReference type="PRINTS" id="PR00237">
    <property type="entry name" value="GPCRRHODOPSN"/>
</dbReference>
<dbReference type="InterPro" id="IPR000725">
    <property type="entry name" value="Olfact_rcpt"/>
</dbReference>
<feature type="transmembrane region" description="Helical" evidence="8">
    <location>
        <begin position="239"/>
        <end position="259"/>
    </location>
</feature>
<comment type="caution">
    <text evidence="10">The sequence shown here is derived from an EMBL/GenBank/DDBJ whole genome shotgun (WGS) entry which is preliminary data.</text>
</comment>
<reference evidence="10" key="1">
    <citation type="submission" date="2023-05" db="EMBL/GenBank/DDBJ databases">
        <authorList>
            <person name="Stuckert A."/>
        </authorList>
    </citation>
    <scope>NUCLEOTIDE SEQUENCE</scope>
</reference>
<dbReference type="SUPFAM" id="SSF81321">
    <property type="entry name" value="Family A G protein-coupled receptor-like"/>
    <property type="match status" value="1"/>
</dbReference>
<protein>
    <recommendedName>
        <fullName evidence="9">G-protein coupled receptors family 1 profile domain-containing protein</fullName>
    </recommendedName>
</protein>
<feature type="transmembrane region" description="Helical" evidence="8">
    <location>
        <begin position="58"/>
        <end position="85"/>
    </location>
</feature>
<accession>A0ABN9E0X6</accession>
<proteinExistence type="predicted"/>
<evidence type="ECO:0000256" key="5">
    <source>
        <dbReference type="ARBA" id="ARBA00023136"/>
    </source>
</evidence>
<feature type="domain" description="G-protein coupled receptors family 1 profile" evidence="9">
    <location>
        <begin position="8"/>
        <end position="257"/>
    </location>
</feature>
<dbReference type="EMBL" id="CATNWA010015010">
    <property type="protein sequence ID" value="CAI9578545.1"/>
    <property type="molecule type" value="Genomic_DNA"/>
</dbReference>
<evidence type="ECO:0000256" key="8">
    <source>
        <dbReference type="SAM" id="Phobius"/>
    </source>
</evidence>
<evidence type="ECO:0000256" key="6">
    <source>
        <dbReference type="ARBA" id="ARBA00023170"/>
    </source>
</evidence>
<evidence type="ECO:0000256" key="1">
    <source>
        <dbReference type="ARBA" id="ARBA00004141"/>
    </source>
</evidence>
<organism evidence="10 11">
    <name type="scientific">Staurois parvus</name>
    <dbReference type="NCBI Taxonomy" id="386267"/>
    <lineage>
        <taxon>Eukaryota</taxon>
        <taxon>Metazoa</taxon>
        <taxon>Chordata</taxon>
        <taxon>Craniata</taxon>
        <taxon>Vertebrata</taxon>
        <taxon>Euteleostomi</taxon>
        <taxon>Amphibia</taxon>
        <taxon>Batrachia</taxon>
        <taxon>Anura</taxon>
        <taxon>Neobatrachia</taxon>
        <taxon>Ranoidea</taxon>
        <taxon>Ranidae</taxon>
        <taxon>Staurois</taxon>
    </lineage>
</organism>
<dbReference type="InterPro" id="IPR000276">
    <property type="entry name" value="GPCR_Rhodpsn"/>
</dbReference>
<keyword evidence="6" id="KW-0675">Receptor</keyword>
<dbReference type="PRINTS" id="PR00245">
    <property type="entry name" value="OLFACTORYR"/>
</dbReference>
<evidence type="ECO:0000256" key="2">
    <source>
        <dbReference type="ARBA" id="ARBA00022692"/>
    </source>
</evidence>
<keyword evidence="5 8" id="KW-0472">Membrane</keyword>
<sequence>MYLVTLMGNIGIILIIHLTSSLHTPMYIFLSHLAFTDICYASAVVPNTMVHLITQNKYISGVGCAVQLFTFSSFGSTECLLFGVMAYDRYAAICNPLYYGTIMTMRTCNMLFVTSYIFATVQAAIQTGFTFNLYFCGSNIIDHFICDALPLIRLSCSKTTTNEIIVSLSAAIIGGGSLFIIVTSYLWIAITVIKIPSSQGKRKAFSTCASHLACVTLFYGTVLFNYLHPSGDVKMRQDVMASIFYTMVIPMLNPLIYSLRNTEVRRIFHQLFTRRITFHLSFVQN</sequence>
<evidence type="ECO:0000313" key="11">
    <source>
        <dbReference type="Proteomes" id="UP001162483"/>
    </source>
</evidence>
<evidence type="ECO:0000256" key="3">
    <source>
        <dbReference type="ARBA" id="ARBA00022989"/>
    </source>
</evidence>
<keyword evidence="4" id="KW-0297">G-protein coupled receptor</keyword>
<keyword evidence="11" id="KW-1185">Reference proteome</keyword>
<comment type="subcellular location">
    <subcellularLocation>
        <location evidence="1">Membrane</location>
        <topology evidence="1">Multi-pass membrane protein</topology>
    </subcellularLocation>
</comment>
<evidence type="ECO:0000256" key="7">
    <source>
        <dbReference type="ARBA" id="ARBA00023224"/>
    </source>
</evidence>
<dbReference type="Gene3D" id="1.20.1070.10">
    <property type="entry name" value="Rhodopsin 7-helix transmembrane proteins"/>
    <property type="match status" value="1"/>
</dbReference>
<feature type="transmembrane region" description="Helical" evidence="8">
    <location>
        <begin position="164"/>
        <end position="192"/>
    </location>
</feature>
<name>A0ABN9E0X6_9NEOB</name>
<evidence type="ECO:0000256" key="4">
    <source>
        <dbReference type="ARBA" id="ARBA00023040"/>
    </source>
</evidence>